<dbReference type="AlphaFoldDB" id="A0A8C3IRM7"/>
<sequence>MSSTCIGLSFALEVTWPVSPSVFHICTMLTRGLFHYLSPSAFQISTQHIFSFMVFPVSITSSRRVSELQALLTDTPFTVFHKDKVSIKPRPKFMSKVLSPLYVQNSM</sequence>
<proteinExistence type="predicted"/>
<keyword evidence="2" id="KW-1185">Reference proteome</keyword>
<dbReference type="PANTHER" id="PTHR33066:SF2">
    <property type="entry name" value="FILAGGRIN-2-LIKE"/>
    <property type="match status" value="1"/>
</dbReference>
<name>A0A8C3IRM7_CHRPI</name>
<reference evidence="1" key="2">
    <citation type="submission" date="2025-08" db="UniProtKB">
        <authorList>
            <consortium name="Ensembl"/>
        </authorList>
    </citation>
    <scope>IDENTIFICATION</scope>
</reference>
<protein>
    <submittedName>
        <fullName evidence="1">Uncharacterized protein</fullName>
    </submittedName>
</protein>
<organism evidence="1 2">
    <name type="scientific">Chrysemys picta bellii</name>
    <name type="common">Western painted turtle</name>
    <name type="synonym">Emys bellii</name>
    <dbReference type="NCBI Taxonomy" id="8478"/>
    <lineage>
        <taxon>Eukaryota</taxon>
        <taxon>Metazoa</taxon>
        <taxon>Chordata</taxon>
        <taxon>Craniata</taxon>
        <taxon>Vertebrata</taxon>
        <taxon>Euteleostomi</taxon>
        <taxon>Archelosauria</taxon>
        <taxon>Testudinata</taxon>
        <taxon>Testudines</taxon>
        <taxon>Cryptodira</taxon>
        <taxon>Durocryptodira</taxon>
        <taxon>Testudinoidea</taxon>
        <taxon>Emydidae</taxon>
        <taxon>Chrysemys</taxon>
    </lineage>
</organism>
<evidence type="ECO:0000313" key="2">
    <source>
        <dbReference type="Proteomes" id="UP000694380"/>
    </source>
</evidence>
<reference evidence="1" key="1">
    <citation type="journal article" date="2015" name="Genome Biol. Evol.">
        <title>Physical Mapping and Refinement of the Painted Turtle Genome (Chrysemys picta) Inform Amniote Genome Evolution and Challenge Turtle-Bird Chromosomal Conservation.</title>
        <authorList>
            <person name="Badenhorst D."/>
            <person name="Hillier L.W."/>
            <person name="Literman R."/>
            <person name="Montiel E.E."/>
            <person name="Radhakrishnan S."/>
            <person name="Shen Y."/>
            <person name="Minx P."/>
            <person name="Janes D.E."/>
            <person name="Warren W.C."/>
            <person name="Edwards S.V."/>
            <person name="Valenzuela N."/>
        </authorList>
    </citation>
    <scope>NUCLEOTIDE SEQUENCE [LARGE SCALE GENOMIC DNA]</scope>
</reference>
<reference evidence="1" key="3">
    <citation type="submission" date="2025-09" db="UniProtKB">
        <authorList>
            <consortium name="Ensembl"/>
        </authorList>
    </citation>
    <scope>IDENTIFICATION</scope>
</reference>
<dbReference type="PANTHER" id="PTHR33066">
    <property type="entry name" value="INTEGRASE_SAM-LIKE_N DOMAIN-CONTAINING PROTEIN"/>
    <property type="match status" value="1"/>
</dbReference>
<evidence type="ECO:0000313" key="1">
    <source>
        <dbReference type="Ensembl" id="ENSCPBP00000038035.1"/>
    </source>
</evidence>
<dbReference type="Ensembl" id="ENSCPBT00000044606.1">
    <property type="protein sequence ID" value="ENSCPBP00000038035.1"/>
    <property type="gene ID" value="ENSCPBG00000026348.1"/>
</dbReference>
<dbReference type="Proteomes" id="UP000694380">
    <property type="component" value="Chromosome 5"/>
</dbReference>
<accession>A0A8C3IRM7</accession>